<gene>
    <name evidence="1" type="ORF">METZ01_LOCUS148634</name>
</gene>
<reference evidence="1" key="1">
    <citation type="submission" date="2018-05" db="EMBL/GenBank/DDBJ databases">
        <authorList>
            <person name="Lanie J.A."/>
            <person name="Ng W.-L."/>
            <person name="Kazmierczak K.M."/>
            <person name="Andrzejewski T.M."/>
            <person name="Davidsen T.M."/>
            <person name="Wayne K.J."/>
            <person name="Tettelin H."/>
            <person name="Glass J.I."/>
            <person name="Rusch D."/>
            <person name="Podicherti R."/>
            <person name="Tsui H.-C.T."/>
            <person name="Winkler M.E."/>
        </authorList>
    </citation>
    <scope>NUCLEOTIDE SEQUENCE</scope>
</reference>
<organism evidence="1">
    <name type="scientific">marine metagenome</name>
    <dbReference type="NCBI Taxonomy" id="408172"/>
    <lineage>
        <taxon>unclassified sequences</taxon>
        <taxon>metagenomes</taxon>
        <taxon>ecological metagenomes</taxon>
    </lineage>
</organism>
<dbReference type="InterPro" id="IPR011249">
    <property type="entry name" value="Metalloenz_LuxS/M16"/>
</dbReference>
<dbReference type="EMBL" id="UINC01023667">
    <property type="protein sequence ID" value="SVA95780.1"/>
    <property type="molecule type" value="Genomic_DNA"/>
</dbReference>
<evidence type="ECO:0000313" key="1">
    <source>
        <dbReference type="EMBL" id="SVA95780.1"/>
    </source>
</evidence>
<dbReference type="GO" id="GO:0046872">
    <property type="term" value="F:metal ion binding"/>
    <property type="evidence" value="ECO:0007669"/>
    <property type="project" value="InterPro"/>
</dbReference>
<dbReference type="AlphaFoldDB" id="A0A382A2P4"/>
<accession>A0A382A2P4</accession>
<dbReference type="Gene3D" id="3.30.830.10">
    <property type="entry name" value="Metalloenzyme, LuxS/M16 peptidase-like"/>
    <property type="match status" value="1"/>
</dbReference>
<sequence length="37" mass="4166">MNITAEDVQRVAQTYFTDDNRLILTIMPRDASPGGVR</sequence>
<name>A0A382A2P4_9ZZZZ</name>
<dbReference type="SUPFAM" id="SSF63411">
    <property type="entry name" value="LuxS/MPP-like metallohydrolase"/>
    <property type="match status" value="1"/>
</dbReference>
<proteinExistence type="predicted"/>
<evidence type="ECO:0008006" key="2">
    <source>
        <dbReference type="Google" id="ProtNLM"/>
    </source>
</evidence>
<protein>
    <recommendedName>
        <fullName evidence="2">Insulinase family protein</fullName>
    </recommendedName>
</protein>